<name>A0A7C3ZJC3_9CYAN</name>
<comment type="caution">
    <text evidence="2">The sequence shown here is derived from an EMBL/GenBank/DDBJ whole genome shotgun (WGS) entry which is preliminary data.</text>
</comment>
<proteinExistence type="predicted"/>
<evidence type="ECO:0000256" key="1">
    <source>
        <dbReference type="SAM" id="Coils"/>
    </source>
</evidence>
<evidence type="ECO:0000313" key="2">
    <source>
        <dbReference type="EMBL" id="HGG00322.1"/>
    </source>
</evidence>
<reference evidence="2" key="1">
    <citation type="journal article" date="2020" name="mSystems">
        <title>Genome- and Community-Level Interaction Insights into Carbon Utilization and Element Cycling Functions of Hydrothermarchaeota in Hydrothermal Sediment.</title>
        <authorList>
            <person name="Zhou Z."/>
            <person name="Liu Y."/>
            <person name="Xu W."/>
            <person name="Pan J."/>
            <person name="Luo Z.H."/>
            <person name="Li M."/>
        </authorList>
    </citation>
    <scope>NUCLEOTIDE SEQUENCE [LARGE SCALE GENOMIC DNA]</scope>
    <source>
        <strain evidence="2">SpSt-374</strain>
    </source>
</reference>
<gene>
    <name evidence="2" type="ORF">ENR15_06640</name>
</gene>
<dbReference type="AlphaFoldDB" id="A0A7C3ZJC3"/>
<keyword evidence="1" id="KW-0175">Coiled coil</keyword>
<dbReference type="EMBL" id="DSPX01000063">
    <property type="protein sequence ID" value="HGG00322.1"/>
    <property type="molecule type" value="Genomic_DNA"/>
</dbReference>
<dbReference type="SUPFAM" id="SSF58104">
    <property type="entry name" value="Methyl-accepting chemotaxis protein (MCP) signaling domain"/>
    <property type="match status" value="1"/>
</dbReference>
<sequence>MEKIAPLTSLRKRLGDLGNYHPLDFAEYGAIAASAAGAIAASLFKEILFAATPVTVALALNVINRNRVELQTRLQQAATIAELHEMVEYLQASVEDTTATRGSLSELQATVERQAEAISDLQNYFERTSPQSGTFDAAAVQREFAVVRRAIVRLRDQNEASLNDIQQRLIGEVQLIRQIASHPSSGVDSAATFGDLANLVGDYTQLQNQIQSLSQKTLPELAQVQTQVNQLQERLNKLQQQNREIVKPYLQRLASAVKRLEGKDH</sequence>
<accession>A0A7C3ZJC3</accession>
<organism evidence="2">
    <name type="scientific">Planktothricoides sp. SpSt-374</name>
    <dbReference type="NCBI Taxonomy" id="2282167"/>
    <lineage>
        <taxon>Bacteria</taxon>
        <taxon>Bacillati</taxon>
        <taxon>Cyanobacteriota</taxon>
        <taxon>Cyanophyceae</taxon>
        <taxon>Oscillatoriophycideae</taxon>
        <taxon>Oscillatoriales</taxon>
        <taxon>Oscillatoriaceae</taxon>
        <taxon>Planktothricoides</taxon>
    </lineage>
</organism>
<protein>
    <submittedName>
        <fullName evidence="2">Uncharacterized protein</fullName>
    </submittedName>
</protein>
<feature type="coiled-coil region" evidence="1">
    <location>
        <begin position="196"/>
        <end position="244"/>
    </location>
</feature>